<dbReference type="InterPro" id="IPR053180">
    <property type="entry name" value="Ca-binding_acidic-repeat"/>
</dbReference>
<dbReference type="InterPro" id="IPR006626">
    <property type="entry name" value="PbH1"/>
</dbReference>
<evidence type="ECO:0000256" key="6">
    <source>
        <dbReference type="SAM" id="MobiDB-lite"/>
    </source>
</evidence>
<dbReference type="SMART" id="SM00710">
    <property type="entry name" value="PbH1"/>
    <property type="match status" value="9"/>
</dbReference>
<evidence type="ECO:0000256" key="4">
    <source>
        <dbReference type="ARBA" id="ARBA00022729"/>
    </source>
</evidence>
<keyword evidence="4" id="KW-0732">Signal</keyword>
<evidence type="ECO:0000256" key="7">
    <source>
        <dbReference type="SAM" id="Phobius"/>
    </source>
</evidence>
<dbReference type="Pfam" id="PF18884">
    <property type="entry name" value="TSP3_bac"/>
    <property type="match status" value="4"/>
</dbReference>
<feature type="region of interest" description="Disordered" evidence="6">
    <location>
        <begin position="346"/>
        <end position="391"/>
    </location>
</feature>
<evidence type="ECO:0000313" key="9">
    <source>
        <dbReference type="EMBL" id="UJG44060.1"/>
    </source>
</evidence>
<reference evidence="9" key="1">
    <citation type="journal article" date="2022" name="Nat. Microbiol.">
        <title>Unique mobile elements and scalable gene flow at the prokaryote-eukaryote boundary revealed by circularized Asgard archaea genomes.</title>
        <authorList>
            <person name="Wu F."/>
            <person name="Speth D.R."/>
            <person name="Philosof A."/>
            <person name="Cremiere A."/>
            <person name="Narayanan A."/>
            <person name="Barco R.A."/>
            <person name="Connon S.A."/>
            <person name="Amend J.P."/>
            <person name="Antoshechkin I.A."/>
            <person name="Orphan V.J."/>
        </authorList>
    </citation>
    <scope>NUCLEOTIDE SEQUENCE</scope>
    <source>
        <strain evidence="9">PR6</strain>
    </source>
</reference>
<dbReference type="AlphaFoldDB" id="A0A9Y1BSL1"/>
<dbReference type="InterPro" id="IPR012334">
    <property type="entry name" value="Pectin_lyas_fold"/>
</dbReference>
<keyword evidence="5" id="KW-0106">Calcium</keyword>
<dbReference type="Gene3D" id="4.10.1080.10">
    <property type="entry name" value="TSP type-3 repeat"/>
    <property type="match status" value="1"/>
</dbReference>
<evidence type="ECO:0000259" key="8">
    <source>
        <dbReference type="Pfam" id="PF13229"/>
    </source>
</evidence>
<sequence>MGKLKNLSKCLLFILIICLNISISYSIHKKNEVNVHTNTKVFSSLQIINKIKNNNMKNSYIIHAPISITSDSDLTVFPGSGTKDDPYIIKNYIISSSSADGIKITSTTKYIIIRDCYLSGRISTFSGIYIDSVVSGTIIVTNNTISNYNRGIFLSSSFNNTFISNTITNSSSYGFFLSSSSWNTFASNTIINSSIGGISLSSSFSNTFTSNNVTNSIYDGILLSFSSNNIFIYNNISFNDRYGIFCLSSNSKNNTFTSNIVTNSCSYGVYLQDSSNNTIVKNIFIKNNQATNSQAYDCGIDNRFYYGTTGNYWYDWSGTGVYAIDGTADNFDPYPMHVDLDQDNMSDKWEEDNGLDPLTDDSALDPDNDNLTNLEEYTNNTSPLDSDTDDDGLIDGDEVIIYLTDPLDPDTDNDGMLDGWEVCSNLNPLADDAYEDLDGDGLSNLKEFNLGTFANNTDSDDDGLIDGDEVIIYLTDPLDPDTDNDGLSDYEEINIYLTNPRSKDTDRDGRSDSWEIENGKDPLRKNVYLNSIVIGYIIVFTLFIILLLLLIYKIRKRVKIRKKMKKVINLKPKLIEFYEETFAGISSLIIFVSSVNEIRSFFEKLKIFLEDLLFIQINARRIVKNKKEQFNKLYNEIITFVNTELQTEVISLVDLINPANLEEYTKKVSTKLIHNWSEKKFKHLIISYEKLISFLDLVIVFREETLAPFDNQISSEPLWSKVNDLASEKLAIFQEVLKNYNNIFSELAEIIKVNKHNNMLLDRLKKISSVYNKISLNKLSPLLGFQDKEVMKLWLYAYSKDVPNRIEGEEVIFDLQFEGVLVSEDMTTAIDDLLKQFSEWERTGKGKKK</sequence>
<dbReference type="InterPro" id="IPR011050">
    <property type="entry name" value="Pectin_lyase_fold/virulence"/>
</dbReference>
<comment type="subcellular location">
    <subcellularLocation>
        <location evidence="1">Secreted</location>
    </subcellularLocation>
</comment>
<dbReference type="SUPFAM" id="SSF51126">
    <property type="entry name" value="Pectin lyase-like"/>
    <property type="match status" value="1"/>
</dbReference>
<dbReference type="InterPro" id="IPR059100">
    <property type="entry name" value="TSP3_bac"/>
</dbReference>
<dbReference type="EMBL" id="CP084167">
    <property type="protein sequence ID" value="UJG44060.1"/>
    <property type="molecule type" value="Genomic_DNA"/>
</dbReference>
<name>A0A9Y1BSL1_9ARCH</name>
<dbReference type="PANTHER" id="PTHR37467:SF1">
    <property type="entry name" value="EXPORTED CALCIUM-BINDING GLYCOPROTEIN"/>
    <property type="match status" value="1"/>
</dbReference>
<proteinExistence type="predicted"/>
<dbReference type="SUPFAM" id="SSF103647">
    <property type="entry name" value="TSP type-3 repeat"/>
    <property type="match status" value="2"/>
</dbReference>
<evidence type="ECO:0000256" key="2">
    <source>
        <dbReference type="ARBA" id="ARBA00016512"/>
    </source>
</evidence>
<dbReference type="PROSITE" id="PS00018">
    <property type="entry name" value="EF_HAND_1"/>
    <property type="match status" value="3"/>
</dbReference>
<evidence type="ECO:0000256" key="1">
    <source>
        <dbReference type="ARBA" id="ARBA00004613"/>
    </source>
</evidence>
<dbReference type="InterPro" id="IPR018247">
    <property type="entry name" value="EF_Hand_1_Ca_BS"/>
</dbReference>
<dbReference type="GO" id="GO:0005509">
    <property type="term" value="F:calcium ion binding"/>
    <property type="evidence" value="ECO:0007669"/>
    <property type="project" value="InterPro"/>
</dbReference>
<feature type="compositionally biased region" description="Acidic residues" evidence="6">
    <location>
        <begin position="346"/>
        <end position="368"/>
    </location>
</feature>
<protein>
    <recommendedName>
        <fullName evidence="2">Probable pectate lyase C</fullName>
    </recommendedName>
</protein>
<dbReference type="InterPro" id="IPR022441">
    <property type="entry name" value="Para_beta_helix_rpt-2"/>
</dbReference>
<keyword evidence="7" id="KW-1133">Transmembrane helix</keyword>
<evidence type="ECO:0000256" key="5">
    <source>
        <dbReference type="ARBA" id="ARBA00022837"/>
    </source>
</evidence>
<accession>A0A9Y1BSL1</accession>
<keyword evidence="7" id="KW-0812">Transmembrane</keyword>
<organism evidence="9">
    <name type="scientific">Candidatus Heimdallarchaeum endolithica</name>
    <dbReference type="NCBI Taxonomy" id="2876572"/>
    <lineage>
        <taxon>Archaea</taxon>
        <taxon>Promethearchaeati</taxon>
        <taxon>Candidatus Heimdallarchaeota</taxon>
        <taxon>Candidatus Heimdallarchaeia (ex Rinke et al. 2021) (nom. nud.)</taxon>
        <taxon>Candidatus Heimdallarchaeales</taxon>
        <taxon>Candidatus Heimdallarchaeaceae</taxon>
        <taxon>Candidatus Heimdallarchaeum</taxon>
    </lineage>
</organism>
<dbReference type="PANTHER" id="PTHR37467">
    <property type="entry name" value="EXPORTED CALCIUM-BINDING GLYCOPROTEIN-RELATED"/>
    <property type="match status" value="1"/>
</dbReference>
<feature type="transmembrane region" description="Helical" evidence="7">
    <location>
        <begin position="533"/>
        <end position="554"/>
    </location>
</feature>
<feature type="transmembrane region" description="Helical" evidence="7">
    <location>
        <begin position="575"/>
        <end position="595"/>
    </location>
</feature>
<feature type="domain" description="Right handed beta helix" evidence="8">
    <location>
        <begin position="87"/>
        <end position="235"/>
    </location>
</feature>
<dbReference type="Pfam" id="PF13229">
    <property type="entry name" value="Beta_helix"/>
    <property type="match status" value="1"/>
</dbReference>
<dbReference type="InterPro" id="IPR039448">
    <property type="entry name" value="Beta_helix"/>
</dbReference>
<dbReference type="InterPro" id="IPR028974">
    <property type="entry name" value="TSP_type-3_rpt"/>
</dbReference>
<evidence type="ECO:0000256" key="3">
    <source>
        <dbReference type="ARBA" id="ARBA00022525"/>
    </source>
</evidence>
<keyword evidence="3" id="KW-0964">Secreted</keyword>
<dbReference type="NCBIfam" id="TIGR03804">
    <property type="entry name" value="para_beta_helix"/>
    <property type="match status" value="3"/>
</dbReference>
<dbReference type="Gene3D" id="2.160.20.10">
    <property type="entry name" value="Single-stranded right-handed beta-helix, Pectin lyase-like"/>
    <property type="match status" value="2"/>
</dbReference>
<keyword evidence="7" id="KW-0472">Membrane</keyword>
<dbReference type="Proteomes" id="UP001200513">
    <property type="component" value="Chromosome"/>
</dbReference>
<gene>
    <name evidence="9" type="ORF">K9W46_02500</name>
</gene>
<feature type="compositionally biased region" description="Low complexity" evidence="6">
    <location>
        <begin position="369"/>
        <end position="385"/>
    </location>
</feature>